<dbReference type="Proteomes" id="UP001519460">
    <property type="component" value="Unassembled WGS sequence"/>
</dbReference>
<dbReference type="AlphaFoldDB" id="A0ABD0KL72"/>
<accession>A0ABD0KL72</accession>
<sequence length="61" mass="6089">QGVKGATCSGDSDCIDNAVCTNGACVCDASKGYKVAAATGACSEYRLRVMPVSCVPNVAAE</sequence>
<keyword evidence="2" id="KW-1185">Reference proteome</keyword>
<dbReference type="EMBL" id="JACVVK020000158">
    <property type="protein sequence ID" value="KAK7487854.1"/>
    <property type="molecule type" value="Genomic_DNA"/>
</dbReference>
<evidence type="ECO:0008006" key="3">
    <source>
        <dbReference type="Google" id="ProtNLM"/>
    </source>
</evidence>
<gene>
    <name evidence="1" type="ORF">BaRGS_00020901</name>
</gene>
<evidence type="ECO:0000313" key="1">
    <source>
        <dbReference type="EMBL" id="KAK7487854.1"/>
    </source>
</evidence>
<comment type="caution">
    <text evidence="1">The sequence shown here is derived from an EMBL/GenBank/DDBJ whole genome shotgun (WGS) entry which is preliminary data.</text>
</comment>
<name>A0ABD0KL72_9CAEN</name>
<feature type="non-terminal residue" evidence="1">
    <location>
        <position position="61"/>
    </location>
</feature>
<feature type="non-terminal residue" evidence="1">
    <location>
        <position position="1"/>
    </location>
</feature>
<protein>
    <recommendedName>
        <fullName evidence="3">EB domain-containing protein</fullName>
    </recommendedName>
</protein>
<proteinExistence type="predicted"/>
<reference evidence="1 2" key="1">
    <citation type="journal article" date="2023" name="Sci. Data">
        <title>Genome assembly of the Korean intertidal mud-creeper Batillaria attramentaria.</title>
        <authorList>
            <person name="Patra A.K."/>
            <person name="Ho P.T."/>
            <person name="Jun S."/>
            <person name="Lee S.J."/>
            <person name="Kim Y."/>
            <person name="Won Y.J."/>
        </authorList>
    </citation>
    <scope>NUCLEOTIDE SEQUENCE [LARGE SCALE GENOMIC DNA]</scope>
    <source>
        <strain evidence="1">Wonlab-2016</strain>
    </source>
</reference>
<evidence type="ECO:0000313" key="2">
    <source>
        <dbReference type="Proteomes" id="UP001519460"/>
    </source>
</evidence>
<organism evidence="1 2">
    <name type="scientific">Batillaria attramentaria</name>
    <dbReference type="NCBI Taxonomy" id="370345"/>
    <lineage>
        <taxon>Eukaryota</taxon>
        <taxon>Metazoa</taxon>
        <taxon>Spiralia</taxon>
        <taxon>Lophotrochozoa</taxon>
        <taxon>Mollusca</taxon>
        <taxon>Gastropoda</taxon>
        <taxon>Caenogastropoda</taxon>
        <taxon>Sorbeoconcha</taxon>
        <taxon>Cerithioidea</taxon>
        <taxon>Batillariidae</taxon>
        <taxon>Batillaria</taxon>
    </lineage>
</organism>